<dbReference type="InterPro" id="IPR005247">
    <property type="entry name" value="YbhB_YbcL/LppC-like"/>
</dbReference>
<dbReference type="Pfam" id="PF01161">
    <property type="entry name" value="PBP"/>
    <property type="match status" value="1"/>
</dbReference>
<dbReference type="RefSeq" id="WP_377023416.1">
    <property type="nucleotide sequence ID" value="NZ_JBHLTS010000022.1"/>
</dbReference>
<dbReference type="PANTHER" id="PTHR30289:SF1">
    <property type="entry name" value="PEBP (PHOSPHATIDYLETHANOLAMINE-BINDING PROTEIN) FAMILY PROTEIN"/>
    <property type="match status" value="1"/>
</dbReference>
<reference evidence="2 3" key="1">
    <citation type="submission" date="2024-09" db="EMBL/GenBank/DDBJ databases">
        <authorList>
            <person name="Sun Q."/>
            <person name="Mori K."/>
        </authorList>
    </citation>
    <scope>NUCLEOTIDE SEQUENCE [LARGE SCALE GENOMIC DNA]</scope>
    <source>
        <strain evidence="2 3">NCAIM B.02415</strain>
    </source>
</reference>
<dbReference type="Gene3D" id="3.90.280.10">
    <property type="entry name" value="PEBP-like"/>
    <property type="match status" value="1"/>
</dbReference>
<dbReference type="InterPro" id="IPR036610">
    <property type="entry name" value="PEBP-like_sf"/>
</dbReference>
<dbReference type="PANTHER" id="PTHR30289">
    <property type="entry name" value="UNCHARACTERIZED PROTEIN YBCL-RELATED"/>
    <property type="match status" value="1"/>
</dbReference>
<evidence type="ECO:0000256" key="1">
    <source>
        <dbReference type="SAM" id="SignalP"/>
    </source>
</evidence>
<sequence>MMKMIFSLLISLLIAKAACSQTFTLKSADLGGQFSNEFVAGNFGCSGGNKSPQLSWINAPEGTQSFAVTMYDADAPTGSGFWHWVIVDIPANVHELKQGAGDVKSGIAPQGSLQSINDVGIPGYQGPCPGAGEGDHRYLITVYALKTAKLGTTQASTAALTGFMLGKQLLAKASLMVYFKR</sequence>
<dbReference type="SUPFAM" id="SSF49777">
    <property type="entry name" value="PEBP-like"/>
    <property type="match status" value="1"/>
</dbReference>
<proteinExistence type="predicted"/>
<dbReference type="EMBL" id="JBHLTS010000022">
    <property type="protein sequence ID" value="MFC0515598.1"/>
    <property type="molecule type" value="Genomic_DNA"/>
</dbReference>
<keyword evidence="2" id="KW-0649">Protein kinase inhibitor</keyword>
<dbReference type="InterPro" id="IPR008914">
    <property type="entry name" value="PEBP"/>
</dbReference>
<evidence type="ECO:0000313" key="3">
    <source>
        <dbReference type="Proteomes" id="UP001589828"/>
    </source>
</evidence>
<organism evidence="2 3">
    <name type="scientific">Mucilaginibacter angelicae</name>
    <dbReference type="NCBI Taxonomy" id="869718"/>
    <lineage>
        <taxon>Bacteria</taxon>
        <taxon>Pseudomonadati</taxon>
        <taxon>Bacteroidota</taxon>
        <taxon>Sphingobacteriia</taxon>
        <taxon>Sphingobacteriales</taxon>
        <taxon>Sphingobacteriaceae</taxon>
        <taxon>Mucilaginibacter</taxon>
    </lineage>
</organism>
<dbReference type="Proteomes" id="UP001589828">
    <property type="component" value="Unassembled WGS sequence"/>
</dbReference>
<feature type="signal peptide" evidence="1">
    <location>
        <begin position="1"/>
        <end position="20"/>
    </location>
</feature>
<name>A0ABV6L820_9SPHI</name>
<dbReference type="GO" id="GO:0004860">
    <property type="term" value="F:protein kinase inhibitor activity"/>
    <property type="evidence" value="ECO:0007669"/>
    <property type="project" value="UniProtKB-KW"/>
</dbReference>
<feature type="chain" id="PRO_5046397988" evidence="1">
    <location>
        <begin position="21"/>
        <end position="181"/>
    </location>
</feature>
<keyword evidence="3" id="KW-1185">Reference proteome</keyword>
<comment type="caution">
    <text evidence="2">The sequence shown here is derived from an EMBL/GenBank/DDBJ whole genome shotgun (WGS) entry which is preliminary data.</text>
</comment>
<dbReference type="NCBIfam" id="TIGR00481">
    <property type="entry name" value="YbhB/YbcL family Raf kinase inhibitor-like protein"/>
    <property type="match status" value="1"/>
</dbReference>
<dbReference type="CDD" id="cd00865">
    <property type="entry name" value="PEBP_bact_arch"/>
    <property type="match status" value="1"/>
</dbReference>
<protein>
    <submittedName>
        <fullName evidence="2">YbhB/YbcL family Raf kinase inhibitor-like protein</fullName>
    </submittedName>
</protein>
<gene>
    <name evidence="2" type="ORF">ACFFGT_15370</name>
</gene>
<accession>A0ABV6L820</accession>
<keyword evidence="1" id="KW-0732">Signal</keyword>
<evidence type="ECO:0000313" key="2">
    <source>
        <dbReference type="EMBL" id="MFC0515598.1"/>
    </source>
</evidence>